<dbReference type="Proteomes" id="UP000302139">
    <property type="component" value="Unassembled WGS sequence"/>
</dbReference>
<evidence type="ECO:0000256" key="1">
    <source>
        <dbReference type="SAM" id="MobiDB-lite"/>
    </source>
</evidence>
<comment type="caution">
    <text evidence="2">The sequence shown here is derived from an EMBL/GenBank/DDBJ whole genome shotgun (WGS) entry which is preliminary data.</text>
</comment>
<evidence type="ECO:0000313" key="3">
    <source>
        <dbReference type="Proteomes" id="UP000302139"/>
    </source>
</evidence>
<protein>
    <submittedName>
        <fullName evidence="2">Uncharacterized protein</fullName>
    </submittedName>
</protein>
<organism evidence="2 3">
    <name type="scientific">Streptomyces avermitilis</name>
    <dbReference type="NCBI Taxonomy" id="33903"/>
    <lineage>
        <taxon>Bacteria</taxon>
        <taxon>Bacillati</taxon>
        <taxon>Actinomycetota</taxon>
        <taxon>Actinomycetes</taxon>
        <taxon>Kitasatosporales</taxon>
        <taxon>Streptomycetaceae</taxon>
        <taxon>Streptomyces</taxon>
    </lineage>
</organism>
<evidence type="ECO:0000313" key="2">
    <source>
        <dbReference type="EMBL" id="GDY61428.1"/>
    </source>
</evidence>
<sequence>MGAGALLREAQQEAAAVVRVADLVEQPAATEPADDLGDRGPVEADPLSDRALVEAGLGHERVQDRELR</sequence>
<proteinExistence type="predicted"/>
<dbReference type="AlphaFoldDB" id="A0A4D4LSM8"/>
<name>A0A4D4LSM8_STRAX</name>
<gene>
    <name evidence="2" type="ORF">SAV14893_008210</name>
</gene>
<dbReference type="EMBL" id="BJHX01000001">
    <property type="protein sequence ID" value="GDY61428.1"/>
    <property type="molecule type" value="Genomic_DNA"/>
</dbReference>
<reference evidence="2 3" key="1">
    <citation type="submission" date="2019-04" db="EMBL/GenBank/DDBJ databases">
        <title>Draft genome sequences of Streptomyces avermitilis NBRC 14893.</title>
        <authorList>
            <person name="Komaki H."/>
            <person name="Tamura T."/>
            <person name="Hosoyama A."/>
        </authorList>
    </citation>
    <scope>NUCLEOTIDE SEQUENCE [LARGE SCALE GENOMIC DNA]</scope>
    <source>
        <strain evidence="2 3">NBRC 14893</strain>
    </source>
</reference>
<accession>A0A4D4LSM8</accession>
<feature type="compositionally biased region" description="Basic and acidic residues" evidence="1">
    <location>
        <begin position="36"/>
        <end position="68"/>
    </location>
</feature>
<feature type="region of interest" description="Disordered" evidence="1">
    <location>
        <begin position="28"/>
        <end position="68"/>
    </location>
</feature>